<feature type="binding site" evidence="28">
    <location>
        <position position="77"/>
    </location>
    <ligand>
        <name>Mg(2+)</name>
        <dbReference type="ChEBI" id="CHEBI:18420"/>
    </ligand>
</feature>
<dbReference type="PANTHER" id="PTHR11596:SF74">
    <property type="entry name" value="ALKALINE PHOSPHATASE, TISSUE-NONSPECIFIC ISOZYME"/>
    <property type="match status" value="1"/>
</dbReference>
<comment type="cofactor">
    <cofactor evidence="28">
        <name>Zn(2+)</name>
        <dbReference type="ChEBI" id="CHEBI:29105"/>
    </cofactor>
    <text evidence="28">Binds 2 Zn(2+) ions.</text>
</comment>
<evidence type="ECO:0000256" key="18">
    <source>
        <dbReference type="ARBA" id="ARBA00023288"/>
    </source>
</evidence>
<evidence type="ECO:0000256" key="22">
    <source>
        <dbReference type="ARBA" id="ARBA00048097"/>
    </source>
</evidence>
<evidence type="ECO:0000313" key="33">
    <source>
        <dbReference type="RefSeq" id="XP_035681517.1"/>
    </source>
</evidence>
<dbReference type="PRINTS" id="PR00113">
    <property type="entry name" value="ALKPHPHTASE"/>
</dbReference>
<feature type="binding site" evidence="28">
    <location>
        <position position="470"/>
    </location>
    <ligand>
        <name>Zn(2+)</name>
        <dbReference type="ChEBI" id="CHEBI:29105"/>
        <label>2</label>
    </ligand>
</feature>
<keyword evidence="10 31" id="KW-0732">Signal</keyword>
<feature type="binding site" evidence="28">
    <location>
        <position position="392"/>
    </location>
    <ligand>
        <name>Zn(2+)</name>
        <dbReference type="ChEBI" id="CHEBI:29105"/>
        <label>2</label>
    </ligand>
</feature>
<dbReference type="OMA" id="HEGLAYH"/>
<dbReference type="GO" id="GO:0031214">
    <property type="term" value="P:biomineral tissue development"/>
    <property type="evidence" value="ECO:0007669"/>
    <property type="project" value="UniProtKB-KW"/>
</dbReference>
<dbReference type="Gene3D" id="3.40.720.10">
    <property type="entry name" value="Alkaline Phosphatase, subunit A"/>
    <property type="match status" value="1"/>
</dbReference>
<protein>
    <recommendedName>
        <fullName evidence="30">Alkaline phosphatase</fullName>
        <ecNumber evidence="30">3.1.3.1</ecNumber>
    </recommendedName>
</protein>
<evidence type="ECO:0000256" key="23">
    <source>
        <dbReference type="ARBA" id="ARBA00048778"/>
    </source>
</evidence>
<dbReference type="EC" id="3.1.3.1" evidence="30"/>
<dbReference type="InterPro" id="IPR018299">
    <property type="entry name" value="Alkaline_phosphatase_AS"/>
</dbReference>
<dbReference type="GO" id="GO:0098552">
    <property type="term" value="C:side of membrane"/>
    <property type="evidence" value="ECO:0007669"/>
    <property type="project" value="UniProtKB-KW"/>
</dbReference>
<dbReference type="PROSITE" id="PS00123">
    <property type="entry name" value="ALKALINE_PHOSPHATASE"/>
    <property type="match status" value="1"/>
</dbReference>
<evidence type="ECO:0000256" key="31">
    <source>
        <dbReference type="SAM" id="SignalP"/>
    </source>
</evidence>
<feature type="binding site" evidence="28">
    <location>
        <position position="351"/>
    </location>
    <ligand>
        <name>Zn(2+)</name>
        <dbReference type="ChEBI" id="CHEBI:29105"/>
        <label>2</label>
    </ligand>
</feature>
<comment type="catalytic activity">
    <reaction evidence="19">
        <text>a phosphate monoester + H2O = an alcohol + phosphate</text>
        <dbReference type="Rhea" id="RHEA:15017"/>
        <dbReference type="ChEBI" id="CHEBI:15377"/>
        <dbReference type="ChEBI" id="CHEBI:30879"/>
        <dbReference type="ChEBI" id="CHEBI:43474"/>
        <dbReference type="ChEBI" id="CHEBI:67140"/>
        <dbReference type="EC" id="3.1.3.1"/>
    </reaction>
    <physiologicalReaction direction="left-to-right" evidence="19">
        <dbReference type="Rhea" id="RHEA:15018"/>
    </physiologicalReaction>
</comment>
<dbReference type="SMART" id="SM00098">
    <property type="entry name" value="alkPPc"/>
    <property type="match status" value="1"/>
</dbReference>
<keyword evidence="32" id="KW-1185">Reference proteome</keyword>
<evidence type="ECO:0000256" key="9">
    <source>
        <dbReference type="ARBA" id="ARBA00022723"/>
    </source>
</evidence>
<comment type="similarity">
    <text evidence="3 29">Belongs to the alkaline phosphatase family.</text>
</comment>
<accession>A0A9J7LEX6</accession>
<feature type="binding site" evidence="28">
    <location>
        <position position="188"/>
    </location>
    <ligand>
        <name>Mg(2+)</name>
        <dbReference type="ChEBI" id="CHEBI:18420"/>
    </ligand>
</feature>
<keyword evidence="6" id="KW-0597">Phosphoprotein</keyword>
<feature type="binding site" evidence="28">
    <location>
        <position position="77"/>
    </location>
    <ligand>
        <name>Zn(2+)</name>
        <dbReference type="ChEBI" id="CHEBI:29105"/>
        <label>2</label>
    </ligand>
</feature>
<reference evidence="32" key="1">
    <citation type="journal article" date="2020" name="Nat. Ecol. Evol.">
        <title>Deeply conserved synteny resolves early events in vertebrate evolution.</title>
        <authorList>
            <person name="Simakov O."/>
            <person name="Marletaz F."/>
            <person name="Yue J.X."/>
            <person name="O'Connell B."/>
            <person name="Jenkins J."/>
            <person name="Brandt A."/>
            <person name="Calef R."/>
            <person name="Tung C.H."/>
            <person name="Huang T.K."/>
            <person name="Schmutz J."/>
            <person name="Satoh N."/>
            <person name="Yu J.K."/>
            <person name="Putnam N.H."/>
            <person name="Green R.E."/>
            <person name="Rokhsar D.S."/>
        </authorList>
    </citation>
    <scope>NUCLEOTIDE SEQUENCE [LARGE SCALE GENOMIC DNA]</scope>
    <source>
        <strain evidence="32">S238N-H82</strain>
    </source>
</reference>
<keyword evidence="9 28" id="KW-0479">Metal-binding</keyword>
<keyword evidence="11 30" id="KW-0378">Hydrolase</keyword>
<evidence type="ECO:0000256" key="15">
    <source>
        <dbReference type="ARBA" id="ARBA00023136"/>
    </source>
</evidence>
<evidence type="ECO:0000313" key="34">
    <source>
        <dbReference type="RefSeq" id="XP_035681518.1"/>
    </source>
</evidence>
<comment type="catalytic activity">
    <reaction evidence="26">
        <text>ADP + H2O = AMP + phosphate + H(+)</text>
        <dbReference type="Rhea" id="RHEA:61436"/>
        <dbReference type="ChEBI" id="CHEBI:15377"/>
        <dbReference type="ChEBI" id="CHEBI:15378"/>
        <dbReference type="ChEBI" id="CHEBI:43474"/>
        <dbReference type="ChEBI" id="CHEBI:456215"/>
        <dbReference type="ChEBI" id="CHEBI:456216"/>
    </reaction>
    <physiologicalReaction direction="left-to-right" evidence="26">
        <dbReference type="Rhea" id="RHEA:61437"/>
    </physiologicalReaction>
</comment>
<dbReference type="OrthoDB" id="5818554at2759"/>
<dbReference type="KEGG" id="bfo:118419277"/>
<comment type="cofactor">
    <cofactor evidence="28">
        <name>Mg(2+)</name>
        <dbReference type="ChEBI" id="CHEBI:18420"/>
    </cofactor>
    <text evidence="28">Binds 1 Mg(2+) ion.</text>
</comment>
<sequence>MGLYRFLLVATTILPTTMEQALSGRQTTFSEAQGRTPHQELDPAFWNDMAHRDLDRAIQLQKLNLNMAKNVVLFVGDGMGLTTVTTGRILKGQLQGQPGEETVLAMDSLPHVGLVKTYSLDYQVPDSAGTATAFLSGVKAARGTIGVNGRVQHGVCATQKGNEVNSILVLANQAGKSTGVVSTSSLTDATVASTYAHSASRYWDTDANLPWEAIYKGCKDIAAQLVDNAPDIEVLLAGGRQNFLPRSVADMEYPNKFGTRRDGRNLVEEWITTKPGTARFVWNLDEFNAIDSNRTDYLLGLFEPHHMKFSVDRDLDGAGKPTLSDMTQKAIQILQKNSNGFFLLVEGGRIDHGHHANQAVRALHDTVAFDDAIQVAKDMLDMQDSLVIVTADHSHTFNFGGYPSRGHPIFRKTDYNFGFELLDRKPMTSLLYGNGPGYSLSGTRQDITNVNTGRKDYKQQSAVPLAHETHGGEDVPIFAGGPMAHLFHGVREQNYIAHVMKYAACLGEYRENCHSLRKPRATRGGVAVRSWDFQTTIAVLILVVAIM</sequence>
<evidence type="ECO:0000256" key="25">
    <source>
        <dbReference type="ARBA" id="ARBA00049444"/>
    </source>
</evidence>
<name>A0A9J7LEX6_BRAFL</name>
<evidence type="ECO:0000256" key="5">
    <source>
        <dbReference type="ARBA" id="ARBA00022475"/>
    </source>
</evidence>
<keyword evidence="14 28" id="KW-0460">Magnesium</keyword>
<evidence type="ECO:0000256" key="3">
    <source>
        <dbReference type="ARBA" id="ARBA00005984"/>
    </source>
</evidence>
<comment type="subcellular location">
    <subcellularLocation>
        <location evidence="2">Cell membrane</location>
        <topology evidence="2">Lipid-anchor</topology>
        <topology evidence="2">GPI-anchor</topology>
    </subcellularLocation>
    <subcellularLocation>
        <location evidence="21">Extracellular vesicle membrane</location>
        <topology evidence="21">Lipid-anchor</topology>
        <topology evidence="21">GPI-anchor</topology>
    </subcellularLocation>
</comment>
<keyword evidence="12 28" id="KW-0862">Zinc</keyword>
<keyword evidence="15" id="KW-0472">Membrane</keyword>
<evidence type="ECO:0000256" key="21">
    <source>
        <dbReference type="ARBA" id="ARBA00037828"/>
    </source>
</evidence>
<feature type="active site" description="Phosphoserine intermediate" evidence="27">
    <location>
        <position position="127"/>
    </location>
</feature>
<reference evidence="33 34" key="2">
    <citation type="submission" date="2025-04" db="UniProtKB">
        <authorList>
            <consortium name="RefSeq"/>
        </authorList>
    </citation>
    <scope>IDENTIFICATION</scope>
    <source>
        <strain evidence="33 34">S238N-H82</strain>
        <tissue evidence="33 34">Testes</tissue>
    </source>
</reference>
<comment type="catalytic activity">
    <reaction evidence="22">
        <text>diphosphate + H2O = 2 phosphate + H(+)</text>
        <dbReference type="Rhea" id="RHEA:24576"/>
        <dbReference type="ChEBI" id="CHEBI:15377"/>
        <dbReference type="ChEBI" id="CHEBI:15378"/>
        <dbReference type="ChEBI" id="CHEBI:33019"/>
        <dbReference type="ChEBI" id="CHEBI:43474"/>
    </reaction>
    <physiologicalReaction direction="left-to-right" evidence="22">
        <dbReference type="Rhea" id="RHEA:24577"/>
    </physiologicalReaction>
</comment>
<evidence type="ECO:0000256" key="17">
    <source>
        <dbReference type="ARBA" id="ARBA00023180"/>
    </source>
</evidence>
<dbReference type="CDD" id="cd16012">
    <property type="entry name" value="ALP"/>
    <property type="match status" value="1"/>
</dbReference>
<dbReference type="RefSeq" id="XP_035681518.1">
    <property type="nucleotide sequence ID" value="XM_035825625.1"/>
</dbReference>
<keyword evidence="16" id="KW-1015">Disulfide bond</keyword>
<dbReference type="SUPFAM" id="SSF53649">
    <property type="entry name" value="Alkaline phosphatase-like"/>
    <property type="match status" value="1"/>
</dbReference>
<feature type="binding site" evidence="28">
    <location>
        <position position="393"/>
    </location>
    <ligand>
        <name>Zn(2+)</name>
        <dbReference type="ChEBI" id="CHEBI:29105"/>
        <label>2</label>
    </ligand>
</feature>
<evidence type="ECO:0000256" key="11">
    <source>
        <dbReference type="ARBA" id="ARBA00022801"/>
    </source>
</evidence>
<dbReference type="RefSeq" id="XP_035681517.1">
    <property type="nucleotide sequence ID" value="XM_035825624.1"/>
</dbReference>
<feature type="binding site" evidence="28">
    <location>
        <position position="190"/>
    </location>
    <ligand>
        <name>Mg(2+)</name>
        <dbReference type="ChEBI" id="CHEBI:18420"/>
    </ligand>
</feature>
<evidence type="ECO:0000256" key="28">
    <source>
        <dbReference type="PIRSR" id="PIRSR601952-2"/>
    </source>
</evidence>
<dbReference type="Proteomes" id="UP000001554">
    <property type="component" value="Chromosome 7"/>
</dbReference>
<comment type="catalytic activity">
    <reaction evidence="20">
        <text>AMP + H2O = adenosine + phosphate</text>
        <dbReference type="Rhea" id="RHEA:29375"/>
        <dbReference type="ChEBI" id="CHEBI:15377"/>
        <dbReference type="ChEBI" id="CHEBI:16335"/>
        <dbReference type="ChEBI" id="CHEBI:43474"/>
        <dbReference type="ChEBI" id="CHEBI:456215"/>
    </reaction>
    <physiologicalReaction direction="left-to-right" evidence="20">
        <dbReference type="Rhea" id="RHEA:29376"/>
    </physiologicalReaction>
</comment>
<keyword evidence="7" id="KW-0091">Biomineralization</keyword>
<comment type="catalytic activity">
    <reaction evidence="23">
        <text>ATP + H2O = ADP + phosphate + H(+)</text>
        <dbReference type="Rhea" id="RHEA:13065"/>
        <dbReference type="ChEBI" id="CHEBI:15377"/>
        <dbReference type="ChEBI" id="CHEBI:15378"/>
        <dbReference type="ChEBI" id="CHEBI:30616"/>
        <dbReference type="ChEBI" id="CHEBI:43474"/>
        <dbReference type="ChEBI" id="CHEBI:456216"/>
    </reaction>
    <physiologicalReaction direction="left-to-right" evidence="23">
        <dbReference type="Rhea" id="RHEA:13066"/>
    </physiologicalReaction>
</comment>
<keyword evidence="8" id="KW-0336">GPI-anchor</keyword>
<evidence type="ECO:0000256" key="7">
    <source>
        <dbReference type="ARBA" id="ARBA00022591"/>
    </source>
</evidence>
<evidence type="ECO:0000256" key="14">
    <source>
        <dbReference type="ARBA" id="ARBA00022842"/>
    </source>
</evidence>
<comment type="cofactor">
    <cofactor evidence="1">
        <name>Ca(2+)</name>
        <dbReference type="ChEBI" id="CHEBI:29108"/>
    </cofactor>
</comment>
<gene>
    <name evidence="33 34" type="primary">LOC118419277</name>
</gene>
<dbReference type="GO" id="GO:0005886">
    <property type="term" value="C:plasma membrane"/>
    <property type="evidence" value="ECO:0000318"/>
    <property type="project" value="GO_Central"/>
</dbReference>
<feature type="binding site" evidence="28">
    <location>
        <position position="355"/>
    </location>
    <ligand>
        <name>Zn(2+)</name>
        <dbReference type="ChEBI" id="CHEBI:29105"/>
        <label>2</label>
    </ligand>
</feature>
<keyword evidence="17" id="KW-0325">Glycoprotein</keyword>
<evidence type="ECO:0000256" key="26">
    <source>
        <dbReference type="ARBA" id="ARBA00049526"/>
    </source>
</evidence>
<evidence type="ECO:0000313" key="32">
    <source>
        <dbReference type="Proteomes" id="UP000001554"/>
    </source>
</evidence>
<dbReference type="GO" id="GO:0004035">
    <property type="term" value="F:alkaline phosphatase activity"/>
    <property type="evidence" value="ECO:0000318"/>
    <property type="project" value="GO_Central"/>
</dbReference>
<keyword evidence="5" id="KW-1003">Cell membrane</keyword>
<evidence type="ECO:0000256" key="13">
    <source>
        <dbReference type="ARBA" id="ARBA00022837"/>
    </source>
</evidence>
<comment type="subunit">
    <text evidence="4">Homodimer.</text>
</comment>
<organism evidence="32 33">
    <name type="scientific">Branchiostoma floridae</name>
    <name type="common">Florida lancelet</name>
    <name type="synonym">Amphioxus</name>
    <dbReference type="NCBI Taxonomy" id="7739"/>
    <lineage>
        <taxon>Eukaryota</taxon>
        <taxon>Metazoa</taxon>
        <taxon>Chordata</taxon>
        <taxon>Cephalochordata</taxon>
        <taxon>Leptocardii</taxon>
        <taxon>Amphioxiformes</taxon>
        <taxon>Branchiostomatidae</taxon>
        <taxon>Branchiostoma</taxon>
    </lineage>
</organism>
<proteinExistence type="inferred from homology"/>
<evidence type="ECO:0000256" key="10">
    <source>
        <dbReference type="ARBA" id="ARBA00022729"/>
    </source>
</evidence>
<keyword evidence="13" id="KW-0106">Calcium</keyword>
<evidence type="ECO:0000256" key="12">
    <source>
        <dbReference type="ARBA" id="ARBA00022833"/>
    </source>
</evidence>
<feature type="signal peptide" evidence="31">
    <location>
        <begin position="1"/>
        <end position="23"/>
    </location>
</feature>
<evidence type="ECO:0000256" key="16">
    <source>
        <dbReference type="ARBA" id="ARBA00023157"/>
    </source>
</evidence>
<dbReference type="GeneID" id="118419277"/>
<evidence type="ECO:0000256" key="20">
    <source>
        <dbReference type="ARBA" id="ARBA00036923"/>
    </source>
</evidence>
<evidence type="ECO:0000256" key="24">
    <source>
        <dbReference type="ARBA" id="ARBA00048929"/>
    </source>
</evidence>
<dbReference type="PANTHER" id="PTHR11596">
    <property type="entry name" value="ALKALINE PHOSPHATASE"/>
    <property type="match status" value="1"/>
</dbReference>
<evidence type="ECO:0000256" key="19">
    <source>
        <dbReference type="ARBA" id="ARBA00036105"/>
    </source>
</evidence>
<evidence type="ECO:0000256" key="30">
    <source>
        <dbReference type="RuleBase" id="RU003947"/>
    </source>
</evidence>
<evidence type="ECO:0000256" key="1">
    <source>
        <dbReference type="ARBA" id="ARBA00001913"/>
    </source>
</evidence>
<evidence type="ECO:0000256" key="4">
    <source>
        <dbReference type="ARBA" id="ARBA00011738"/>
    </source>
</evidence>
<keyword evidence="18" id="KW-0449">Lipoprotein</keyword>
<dbReference type="AlphaFoldDB" id="A0A9J7LEX6"/>
<comment type="catalytic activity">
    <reaction evidence="25">
        <text>pyridoxal 5'-phosphate + H2O = pyridoxal + phosphate</text>
        <dbReference type="Rhea" id="RHEA:20533"/>
        <dbReference type="ChEBI" id="CHEBI:15377"/>
        <dbReference type="ChEBI" id="CHEBI:17310"/>
        <dbReference type="ChEBI" id="CHEBI:43474"/>
        <dbReference type="ChEBI" id="CHEBI:597326"/>
    </reaction>
    <physiologicalReaction direction="left-to-right" evidence="25">
        <dbReference type="Rhea" id="RHEA:20534"/>
    </physiologicalReaction>
</comment>
<evidence type="ECO:0000256" key="27">
    <source>
        <dbReference type="PIRSR" id="PIRSR601952-1"/>
    </source>
</evidence>
<dbReference type="GO" id="GO:0046872">
    <property type="term" value="F:metal ion binding"/>
    <property type="evidence" value="ECO:0007669"/>
    <property type="project" value="UniProtKB-KW"/>
</dbReference>
<evidence type="ECO:0000256" key="29">
    <source>
        <dbReference type="RuleBase" id="RU003946"/>
    </source>
</evidence>
<evidence type="ECO:0000256" key="8">
    <source>
        <dbReference type="ARBA" id="ARBA00022622"/>
    </source>
</evidence>
<feature type="binding site" evidence="28">
    <location>
        <position position="346"/>
    </location>
    <ligand>
        <name>Mg(2+)</name>
        <dbReference type="ChEBI" id="CHEBI:18420"/>
    </ligand>
</feature>
<dbReference type="InterPro" id="IPR001952">
    <property type="entry name" value="Alkaline_phosphatase"/>
</dbReference>
<comment type="catalytic activity">
    <reaction evidence="24">
        <text>phosphoethanolamine + H2O = ethanolamine + phosphate</text>
        <dbReference type="Rhea" id="RHEA:16089"/>
        <dbReference type="ChEBI" id="CHEBI:15377"/>
        <dbReference type="ChEBI" id="CHEBI:43474"/>
        <dbReference type="ChEBI" id="CHEBI:57603"/>
        <dbReference type="ChEBI" id="CHEBI:58190"/>
    </reaction>
    <physiologicalReaction direction="left-to-right" evidence="24">
        <dbReference type="Rhea" id="RHEA:16090"/>
    </physiologicalReaction>
</comment>
<dbReference type="FunFam" id="3.40.720.10:FF:000008">
    <property type="entry name" value="Alkaline phosphatase"/>
    <property type="match status" value="1"/>
</dbReference>
<evidence type="ECO:0000256" key="6">
    <source>
        <dbReference type="ARBA" id="ARBA00022553"/>
    </source>
</evidence>
<dbReference type="InterPro" id="IPR017850">
    <property type="entry name" value="Alkaline_phosphatase_core_sf"/>
</dbReference>
<dbReference type="Pfam" id="PF00245">
    <property type="entry name" value="Alk_phosphatase"/>
    <property type="match status" value="1"/>
</dbReference>
<feature type="chain" id="PRO_5044698932" description="Alkaline phosphatase" evidence="31">
    <location>
        <begin position="24"/>
        <end position="547"/>
    </location>
</feature>
<evidence type="ECO:0000256" key="2">
    <source>
        <dbReference type="ARBA" id="ARBA00004609"/>
    </source>
</evidence>